<evidence type="ECO:0000256" key="13">
    <source>
        <dbReference type="PIRNR" id="PIRNR005096"/>
    </source>
</evidence>
<evidence type="ECO:0000256" key="7">
    <source>
        <dbReference type="ARBA" id="ARBA00011245"/>
    </source>
</evidence>
<evidence type="ECO:0000256" key="1">
    <source>
        <dbReference type="ARBA" id="ARBA00001614"/>
    </source>
</evidence>
<dbReference type="Pfam" id="PF01263">
    <property type="entry name" value="Aldose_epim"/>
    <property type="match status" value="1"/>
</dbReference>
<evidence type="ECO:0000313" key="17">
    <source>
        <dbReference type="EnsemblMetazoa" id="XP_030854233"/>
    </source>
</evidence>
<dbReference type="AlphaFoldDB" id="A0A7M7T4Z5"/>
<dbReference type="OrthoDB" id="274691at2759"/>
<dbReference type="PANTHER" id="PTHR10091">
    <property type="entry name" value="ALDOSE-1-EPIMERASE"/>
    <property type="match status" value="1"/>
</dbReference>
<dbReference type="InterPro" id="IPR015443">
    <property type="entry name" value="Aldose_1-epimerase"/>
</dbReference>
<evidence type="ECO:0000256" key="3">
    <source>
        <dbReference type="ARBA" id="ARBA00004496"/>
    </source>
</evidence>
<name>A0A7M7T4Z5_STRPU</name>
<dbReference type="NCBIfam" id="NF008277">
    <property type="entry name" value="PRK11055.1"/>
    <property type="match status" value="1"/>
</dbReference>
<dbReference type="InterPro" id="IPR047215">
    <property type="entry name" value="Galactose_mutarotase-like"/>
</dbReference>
<evidence type="ECO:0000256" key="4">
    <source>
        <dbReference type="ARBA" id="ARBA00004947"/>
    </source>
</evidence>
<dbReference type="InterPro" id="IPR011013">
    <property type="entry name" value="Gal_mutarotase_sf_dom"/>
</dbReference>
<evidence type="ECO:0000256" key="2">
    <source>
        <dbReference type="ARBA" id="ARBA00001712"/>
    </source>
</evidence>
<feature type="binding site" evidence="15">
    <location>
        <position position="244"/>
    </location>
    <ligand>
        <name>beta-D-galactose</name>
        <dbReference type="ChEBI" id="CHEBI:27667"/>
    </ligand>
</feature>
<evidence type="ECO:0000256" key="14">
    <source>
        <dbReference type="PIRSR" id="PIRSR005096-1"/>
    </source>
</evidence>
<evidence type="ECO:0000256" key="10">
    <source>
        <dbReference type="ARBA" id="ARBA00023235"/>
    </source>
</evidence>
<dbReference type="GeneID" id="589863"/>
<comment type="catalytic activity">
    <reaction evidence="2">
        <text>alpha-D-galactose = beta-D-galactose</text>
        <dbReference type="Rhea" id="RHEA:28675"/>
        <dbReference type="ChEBI" id="CHEBI:27667"/>
        <dbReference type="ChEBI" id="CHEBI:28061"/>
        <dbReference type="EC" id="5.1.3.3"/>
    </reaction>
    <physiologicalReaction direction="right-to-left" evidence="2">
        <dbReference type="Rhea" id="RHEA:28677"/>
    </physiologicalReaction>
</comment>
<dbReference type="Proteomes" id="UP000007110">
    <property type="component" value="Unassembled WGS sequence"/>
</dbReference>
<dbReference type="UniPathway" id="UPA00242"/>
<dbReference type="GO" id="GO:0005737">
    <property type="term" value="C:cytoplasm"/>
    <property type="evidence" value="ECO:0007669"/>
    <property type="project" value="UniProtKB-SubCell"/>
</dbReference>
<dbReference type="EC" id="5.1.3.3" evidence="13"/>
<dbReference type="GO" id="GO:0030246">
    <property type="term" value="F:carbohydrate binding"/>
    <property type="evidence" value="ECO:0007669"/>
    <property type="project" value="InterPro"/>
</dbReference>
<dbReference type="CDD" id="cd09019">
    <property type="entry name" value="galactose_mutarotase_like"/>
    <property type="match status" value="1"/>
</dbReference>
<dbReference type="FunFam" id="2.70.98.10:FF:000003">
    <property type="entry name" value="Aldose 1-epimerase"/>
    <property type="match status" value="1"/>
</dbReference>
<dbReference type="PANTHER" id="PTHR10091:SF0">
    <property type="entry name" value="GALACTOSE MUTAROTASE"/>
    <property type="match status" value="1"/>
</dbReference>
<accession>A0A7M7T4Z5</accession>
<evidence type="ECO:0000256" key="8">
    <source>
        <dbReference type="ARBA" id="ARBA00022490"/>
    </source>
</evidence>
<dbReference type="Gene3D" id="2.70.98.10">
    <property type="match status" value="1"/>
</dbReference>
<evidence type="ECO:0000256" key="12">
    <source>
        <dbReference type="ARBA" id="ARBA00045743"/>
    </source>
</evidence>
<dbReference type="InterPro" id="IPR008183">
    <property type="entry name" value="Aldose_1/G6P_1-epimerase"/>
</dbReference>
<keyword evidence="11 13" id="KW-0119">Carbohydrate metabolism</keyword>
<organism evidence="17 18">
    <name type="scientific">Strongylocentrotus purpuratus</name>
    <name type="common">Purple sea urchin</name>
    <dbReference type="NCBI Taxonomy" id="7668"/>
    <lineage>
        <taxon>Eukaryota</taxon>
        <taxon>Metazoa</taxon>
        <taxon>Echinodermata</taxon>
        <taxon>Eleutherozoa</taxon>
        <taxon>Echinozoa</taxon>
        <taxon>Echinoidea</taxon>
        <taxon>Euechinoidea</taxon>
        <taxon>Echinacea</taxon>
        <taxon>Camarodonta</taxon>
        <taxon>Echinidea</taxon>
        <taxon>Strongylocentrotidae</taxon>
        <taxon>Strongylocentrotus</taxon>
    </lineage>
</organism>
<dbReference type="GO" id="GO:0004034">
    <property type="term" value="F:aldose 1-epimerase activity"/>
    <property type="evidence" value="ECO:0000318"/>
    <property type="project" value="GO_Central"/>
</dbReference>
<comment type="subunit">
    <text evidence="7">Monomer.</text>
</comment>
<dbReference type="EnsemblMetazoa" id="XM_030998373">
    <property type="protein sequence ID" value="XP_030854233"/>
    <property type="gene ID" value="LOC589863"/>
</dbReference>
<reference evidence="18" key="1">
    <citation type="submission" date="2015-02" db="EMBL/GenBank/DDBJ databases">
        <title>Genome sequencing for Strongylocentrotus purpuratus.</title>
        <authorList>
            <person name="Murali S."/>
            <person name="Liu Y."/>
            <person name="Vee V."/>
            <person name="English A."/>
            <person name="Wang M."/>
            <person name="Skinner E."/>
            <person name="Han Y."/>
            <person name="Muzny D.M."/>
            <person name="Worley K.C."/>
            <person name="Gibbs R.A."/>
        </authorList>
    </citation>
    <scope>NUCLEOTIDE SEQUENCE</scope>
</reference>
<keyword evidence="18" id="KW-1185">Reference proteome</keyword>
<dbReference type="EnsemblMetazoa" id="XM_789494">
    <property type="protein sequence ID" value="XP_794587"/>
    <property type="gene ID" value="LOC589863"/>
</dbReference>
<evidence type="ECO:0000256" key="5">
    <source>
        <dbReference type="ARBA" id="ARBA00005028"/>
    </source>
</evidence>
<dbReference type="KEGG" id="spu:589863"/>
<evidence type="ECO:0000256" key="15">
    <source>
        <dbReference type="PIRSR" id="PIRSR005096-2"/>
    </source>
</evidence>
<comment type="catalytic activity">
    <reaction evidence="1 13">
        <text>alpha-D-glucose = beta-D-glucose</text>
        <dbReference type="Rhea" id="RHEA:10264"/>
        <dbReference type="ChEBI" id="CHEBI:15903"/>
        <dbReference type="ChEBI" id="CHEBI:17925"/>
        <dbReference type="EC" id="5.1.3.3"/>
    </reaction>
</comment>
<dbReference type="RefSeq" id="XP_794587.4">
    <property type="nucleotide sequence ID" value="XM_789494.5"/>
</dbReference>
<dbReference type="GO" id="GO:0006006">
    <property type="term" value="P:glucose metabolic process"/>
    <property type="evidence" value="ECO:0000318"/>
    <property type="project" value="GO_Central"/>
</dbReference>
<keyword evidence="10 13" id="KW-0413">Isomerase</keyword>
<evidence type="ECO:0000256" key="16">
    <source>
        <dbReference type="PIRSR" id="PIRSR005096-3"/>
    </source>
</evidence>
<reference evidence="17" key="2">
    <citation type="submission" date="2021-01" db="UniProtKB">
        <authorList>
            <consortium name="EnsemblMetazoa"/>
        </authorList>
    </citation>
    <scope>IDENTIFICATION</scope>
</reference>
<feature type="active site" description="Proton acceptor" evidence="14">
    <location>
        <position position="307"/>
    </location>
</feature>
<comment type="pathway">
    <text evidence="5 13">Carbohydrate metabolism; hexose metabolism.</text>
</comment>
<dbReference type="PIRSF" id="PIRSF005096">
    <property type="entry name" value="GALM"/>
    <property type="match status" value="1"/>
</dbReference>
<dbReference type="InterPro" id="IPR014718">
    <property type="entry name" value="GH-type_carb-bd"/>
</dbReference>
<keyword evidence="9" id="KW-0597">Phosphoprotein</keyword>
<feature type="active site" description="Proton donor" evidence="14">
    <location>
        <position position="177"/>
    </location>
</feature>
<comment type="function">
    <text evidence="12">Mutarotase that catalyzes the interconversion of beta-D-galactose and alpha-D-galactose during galactose metabolism. Beta-D-galactose is metabolized in the liver into glucose 1-phosphate, the primary metabolic fuel, by the action of four enzymes that constitute the Leloir pathway: GALM, GALK1 (galactokinase), GALT (galactose-1-phosphate uridylyltransferase) and GALE (UDP-galactose-4'-epimerase). Involved in the maintenance of the equilibrium between the beta- and alpha-anomers of galactose, therefore ensuring a sufficient supply of the alpha-anomer for GALK1. Also active on D-glucose although shows a preference for galactose over glucose.</text>
</comment>
<sequence>MPVTKEEYGCSSSSEAIGQYTITNKHGMKAKLIDYGASLVELWVPDQHGNTADVVLGWPDLKGYENNSFYFASVVGRVANRIAKGSFSIDGVKYLLNINNGPNTNHGGIKAFHLQVWKGCIEGDDKVTFTYISPDGEEGFPGEVTATASYQLTDDNKLIISFVAMTTKATPINLCNHSYFNLAGHTAGSIIDHLIQINAENYTPLDDTSIPTGEIVGVKDTVFDLREPVKIGDRIYDVPGRGFDHNFCIKSSLEESCARVSHPGSGRCMEMFTTKPGIQFYSANYLDDTCKGKEETTYAKHGGLCLESQYYPNSVNQPNFSKSVLQPGEKYNHTTVYKFSW</sequence>
<protein>
    <recommendedName>
        <fullName evidence="13">Aldose 1-epimerase</fullName>
        <ecNumber evidence="13">5.1.3.3</ecNumber>
    </recommendedName>
</protein>
<proteinExistence type="inferred from homology"/>
<evidence type="ECO:0000256" key="6">
    <source>
        <dbReference type="ARBA" id="ARBA00006206"/>
    </source>
</evidence>
<comment type="similarity">
    <text evidence="6 13">Belongs to the aldose epimerase family.</text>
</comment>
<evidence type="ECO:0000313" key="18">
    <source>
        <dbReference type="Proteomes" id="UP000007110"/>
    </source>
</evidence>
<dbReference type="OMA" id="HNWIING"/>
<feature type="binding site" evidence="16">
    <location>
        <begin position="177"/>
        <end position="179"/>
    </location>
    <ligand>
        <name>beta-D-galactose</name>
        <dbReference type="ChEBI" id="CHEBI:27667"/>
    </ligand>
</feature>
<comment type="subcellular location">
    <subcellularLocation>
        <location evidence="3">Cytoplasm</location>
    </subcellularLocation>
</comment>
<keyword evidence="8" id="KW-0963">Cytoplasm</keyword>
<dbReference type="InParanoid" id="A0A7M7T4Z5"/>
<evidence type="ECO:0000256" key="11">
    <source>
        <dbReference type="ARBA" id="ARBA00023277"/>
    </source>
</evidence>
<dbReference type="RefSeq" id="XP_030854233.1">
    <property type="nucleotide sequence ID" value="XM_030998373.1"/>
</dbReference>
<feature type="binding site" evidence="16">
    <location>
        <begin position="80"/>
        <end position="81"/>
    </location>
    <ligand>
        <name>beta-D-galactose</name>
        <dbReference type="ChEBI" id="CHEBI:27667"/>
    </ligand>
</feature>
<dbReference type="SUPFAM" id="SSF74650">
    <property type="entry name" value="Galactose mutarotase-like"/>
    <property type="match status" value="1"/>
</dbReference>
<dbReference type="UniPathway" id="UPA00214"/>
<dbReference type="GO" id="GO:0033499">
    <property type="term" value="P:galactose catabolic process via UDP-galactose, Leloir pathway"/>
    <property type="evidence" value="ECO:0000318"/>
    <property type="project" value="GO_Central"/>
</dbReference>
<evidence type="ECO:0000256" key="9">
    <source>
        <dbReference type="ARBA" id="ARBA00022553"/>
    </source>
</evidence>
<comment type="pathway">
    <text evidence="4">Carbohydrate metabolism; galactose metabolism.</text>
</comment>